<evidence type="ECO:0000256" key="7">
    <source>
        <dbReference type="SAM" id="SignalP"/>
    </source>
</evidence>
<evidence type="ECO:0000256" key="4">
    <source>
        <dbReference type="ARBA" id="ARBA00023139"/>
    </source>
</evidence>
<sequence length="286" mass="30709">MKKTTKKCKIRGVFAIGLAAAVFIFNGACAKKTDGMSSKVLSGVEGKQVLKVGATPEPHAEMLKLISKDLQNEGVRLEIIEFTDYVTPNAALGSGQIDANFFQHIPYLQSFNEEQGTHLVSAGGVHIEPLALYSKKYSALEQLSDGAVIAIPNDPTNEGRSLLLLQSAKLIRLKENAGITATPADIAENPKKLKFREIEAASLPRVLADTDAAVINGNYAIPAGLSAAQNGLFVEGSDSPYVNVVAVKKENENDERIAALMQALRSEKIAAFIAERYPNGEVVKVF</sequence>
<dbReference type="InterPro" id="IPR004872">
    <property type="entry name" value="Lipoprotein_NlpA"/>
</dbReference>
<reference evidence="8 9" key="1">
    <citation type="submission" date="2013-08" db="EMBL/GenBank/DDBJ databases">
        <authorList>
            <person name="Weinstock G."/>
            <person name="Sodergren E."/>
            <person name="Wylie T."/>
            <person name="Fulton L."/>
            <person name="Fulton R."/>
            <person name="Fronick C."/>
            <person name="O'Laughlin M."/>
            <person name="Godfrey J."/>
            <person name="Miner T."/>
            <person name="Herter B."/>
            <person name="Appelbaum E."/>
            <person name="Cordes M."/>
            <person name="Lek S."/>
            <person name="Wollam A."/>
            <person name="Pepin K.H."/>
            <person name="Palsikar V.B."/>
            <person name="Mitreva M."/>
            <person name="Wilson R.K."/>
        </authorList>
    </citation>
    <scope>NUCLEOTIDE SEQUENCE [LARGE SCALE GENOMIC DNA]</scope>
    <source>
        <strain evidence="8 9">ATCC 700332</strain>
    </source>
</reference>
<protein>
    <recommendedName>
        <fullName evidence="6">Lipoprotein</fullName>
    </recommendedName>
</protein>
<keyword evidence="5 6" id="KW-0449">Lipoprotein</keyword>
<keyword evidence="3" id="KW-0472">Membrane</keyword>
<accession>A0ABN0P173</accession>
<dbReference type="PANTHER" id="PTHR30429">
    <property type="entry name" value="D-METHIONINE-BINDING LIPOPROTEIN METQ"/>
    <property type="match status" value="1"/>
</dbReference>
<evidence type="ECO:0000256" key="6">
    <source>
        <dbReference type="PIRNR" id="PIRNR002854"/>
    </source>
</evidence>
<keyword evidence="2 7" id="KW-0732">Signal</keyword>
<feature type="signal peptide" evidence="7">
    <location>
        <begin position="1"/>
        <end position="30"/>
    </location>
</feature>
<dbReference type="Proteomes" id="UP000016649">
    <property type="component" value="Unassembled WGS sequence"/>
</dbReference>
<dbReference type="EMBL" id="AWVH01000005">
    <property type="protein sequence ID" value="ERJ94288.1"/>
    <property type="molecule type" value="Genomic_DNA"/>
</dbReference>
<dbReference type="Pfam" id="PF03180">
    <property type="entry name" value="Lipoprotein_9"/>
    <property type="match status" value="1"/>
</dbReference>
<keyword evidence="9" id="KW-1185">Reference proteome</keyword>
<comment type="similarity">
    <text evidence="6">Belongs to the nlpA lipoprotein family.</text>
</comment>
<evidence type="ECO:0000313" key="9">
    <source>
        <dbReference type="Proteomes" id="UP000016649"/>
    </source>
</evidence>
<dbReference type="SUPFAM" id="SSF53850">
    <property type="entry name" value="Periplasmic binding protein-like II"/>
    <property type="match status" value="1"/>
</dbReference>
<dbReference type="CDD" id="cd13597">
    <property type="entry name" value="PBP2_lipoprotein_Tp32"/>
    <property type="match status" value="1"/>
</dbReference>
<proteinExistence type="inferred from homology"/>
<dbReference type="PANTHER" id="PTHR30429:SF0">
    <property type="entry name" value="METHIONINE-BINDING LIPOPROTEIN METQ"/>
    <property type="match status" value="1"/>
</dbReference>
<comment type="caution">
    <text evidence="8">The sequence shown here is derived from an EMBL/GenBank/DDBJ whole genome shotgun (WGS) entry which is preliminary data.</text>
</comment>
<evidence type="ECO:0000256" key="2">
    <source>
        <dbReference type="ARBA" id="ARBA00022729"/>
    </source>
</evidence>
<dbReference type="PIRSF" id="PIRSF002854">
    <property type="entry name" value="MetQ"/>
    <property type="match status" value="1"/>
</dbReference>
<evidence type="ECO:0000256" key="5">
    <source>
        <dbReference type="ARBA" id="ARBA00023288"/>
    </source>
</evidence>
<organism evidence="8 9">
    <name type="scientific">Treponema lecithinolyticum ATCC 700332</name>
    <dbReference type="NCBI Taxonomy" id="1321815"/>
    <lineage>
        <taxon>Bacteria</taxon>
        <taxon>Pseudomonadati</taxon>
        <taxon>Spirochaetota</taxon>
        <taxon>Spirochaetia</taxon>
        <taxon>Spirochaetales</taxon>
        <taxon>Treponemataceae</taxon>
        <taxon>Treponema</taxon>
    </lineage>
</organism>
<feature type="chain" id="PRO_5045474843" description="Lipoprotein" evidence="7">
    <location>
        <begin position="31"/>
        <end position="286"/>
    </location>
</feature>
<comment type="subcellular location">
    <subcellularLocation>
        <location evidence="1">Membrane</location>
        <topology evidence="1">Lipid-anchor</topology>
    </subcellularLocation>
</comment>
<dbReference type="Gene3D" id="3.40.190.10">
    <property type="entry name" value="Periplasmic binding protein-like II"/>
    <property type="match status" value="2"/>
</dbReference>
<evidence type="ECO:0000256" key="1">
    <source>
        <dbReference type="ARBA" id="ARBA00004635"/>
    </source>
</evidence>
<name>A0ABN0P173_TRELE</name>
<evidence type="ECO:0000313" key="8">
    <source>
        <dbReference type="EMBL" id="ERJ94288.1"/>
    </source>
</evidence>
<gene>
    <name evidence="8" type="ORF">HMPREF9193_00260</name>
</gene>
<evidence type="ECO:0000256" key="3">
    <source>
        <dbReference type="ARBA" id="ARBA00023136"/>
    </source>
</evidence>
<keyword evidence="4" id="KW-0564">Palmitate</keyword>